<protein>
    <submittedName>
        <fullName evidence="1">Uncharacterized protein</fullName>
    </submittedName>
</protein>
<dbReference type="AlphaFoldDB" id="A0A0C9V9T6"/>
<dbReference type="EMBL" id="KN837162">
    <property type="protein sequence ID" value="KIJ38287.1"/>
    <property type="molecule type" value="Genomic_DNA"/>
</dbReference>
<sequence length="290" mass="31484">MPNKRSGLGDRSGWLCTDSPSQYALRSPPPLLISSHIASSSSSLYEIIPFSKDNILAFDLHVDRHRRSGGRHRLHPDHEAQAVRKHRASVPRVIWTVSALPSQLCGMNGIRGRMGNHSSRPPGCLVIASMVVSLGVTVHRAADARISFGNTSIRFMEKHCLSIGSTSLGAEQLWTTSPPDAVADGTQVFDGTDMKKPVEQCDERSCWARRPGYHADDILAILILLNGDQRNPRNLPLPCSDEADKIGTLKPGGFRANDGVSYRCLYCVLPASMSGYGKAVSSTEKPSSAI</sequence>
<gene>
    <name evidence="1" type="ORF">M422DRAFT_259199</name>
</gene>
<organism evidence="1 2">
    <name type="scientific">Sphaerobolus stellatus (strain SS14)</name>
    <dbReference type="NCBI Taxonomy" id="990650"/>
    <lineage>
        <taxon>Eukaryota</taxon>
        <taxon>Fungi</taxon>
        <taxon>Dikarya</taxon>
        <taxon>Basidiomycota</taxon>
        <taxon>Agaricomycotina</taxon>
        <taxon>Agaricomycetes</taxon>
        <taxon>Phallomycetidae</taxon>
        <taxon>Geastrales</taxon>
        <taxon>Sphaerobolaceae</taxon>
        <taxon>Sphaerobolus</taxon>
    </lineage>
</organism>
<name>A0A0C9V9T6_SPHS4</name>
<dbReference type="HOGENOM" id="CLU_960340_0_0_1"/>
<accession>A0A0C9V9T6</accession>
<proteinExistence type="predicted"/>
<evidence type="ECO:0000313" key="1">
    <source>
        <dbReference type="EMBL" id="KIJ38287.1"/>
    </source>
</evidence>
<reference evidence="1 2" key="1">
    <citation type="submission" date="2014-06" db="EMBL/GenBank/DDBJ databases">
        <title>Evolutionary Origins and Diversification of the Mycorrhizal Mutualists.</title>
        <authorList>
            <consortium name="DOE Joint Genome Institute"/>
            <consortium name="Mycorrhizal Genomics Consortium"/>
            <person name="Kohler A."/>
            <person name="Kuo A."/>
            <person name="Nagy L.G."/>
            <person name="Floudas D."/>
            <person name="Copeland A."/>
            <person name="Barry K.W."/>
            <person name="Cichocki N."/>
            <person name="Veneault-Fourrey C."/>
            <person name="LaButti K."/>
            <person name="Lindquist E.A."/>
            <person name="Lipzen A."/>
            <person name="Lundell T."/>
            <person name="Morin E."/>
            <person name="Murat C."/>
            <person name="Riley R."/>
            <person name="Ohm R."/>
            <person name="Sun H."/>
            <person name="Tunlid A."/>
            <person name="Henrissat B."/>
            <person name="Grigoriev I.V."/>
            <person name="Hibbett D.S."/>
            <person name="Martin F."/>
        </authorList>
    </citation>
    <scope>NUCLEOTIDE SEQUENCE [LARGE SCALE GENOMIC DNA]</scope>
    <source>
        <strain evidence="1 2">SS14</strain>
    </source>
</reference>
<evidence type="ECO:0000313" key="2">
    <source>
        <dbReference type="Proteomes" id="UP000054279"/>
    </source>
</evidence>
<keyword evidence="2" id="KW-1185">Reference proteome</keyword>
<dbReference type="Proteomes" id="UP000054279">
    <property type="component" value="Unassembled WGS sequence"/>
</dbReference>